<sequence length="199" mass="22406">MGTSAGGNISYHAGLRASAAVDEFAPLKIRGLILHHPFFGGVQRTASELSCFKPYLQQILKFDISVYQKFLDESLSYRNTDKFDVERVKVGSYVVPWILAPILQMVLARYCNGLHPSNLKAEVAPKRLAKETEEAEQKIARLEEDIGKTKLEKANREAELERVKKISWKQSSAKSNFMNMCLREAFILKGKSAGEDLIK</sequence>
<dbReference type="EMBL" id="KE344800">
    <property type="protein sequence ID" value="EXB80092.1"/>
    <property type="molecule type" value="Genomic_DNA"/>
</dbReference>
<feature type="coiled-coil region" evidence="1">
    <location>
        <begin position="125"/>
        <end position="159"/>
    </location>
</feature>
<reference evidence="3" key="1">
    <citation type="submission" date="2013-01" db="EMBL/GenBank/DDBJ databases">
        <title>Draft Genome Sequence of a Mulberry Tree, Morus notabilis C.K. Schneid.</title>
        <authorList>
            <person name="He N."/>
            <person name="Zhao S."/>
        </authorList>
    </citation>
    <scope>NUCLEOTIDE SEQUENCE</scope>
</reference>
<evidence type="ECO:0000313" key="2">
    <source>
        <dbReference type="EMBL" id="EXB80092.1"/>
    </source>
</evidence>
<dbReference type="STRING" id="981085.W9RAH1"/>
<dbReference type="AlphaFoldDB" id="W9RAH1"/>
<evidence type="ECO:0008006" key="4">
    <source>
        <dbReference type="Google" id="ProtNLM"/>
    </source>
</evidence>
<organism evidence="2 3">
    <name type="scientific">Morus notabilis</name>
    <dbReference type="NCBI Taxonomy" id="981085"/>
    <lineage>
        <taxon>Eukaryota</taxon>
        <taxon>Viridiplantae</taxon>
        <taxon>Streptophyta</taxon>
        <taxon>Embryophyta</taxon>
        <taxon>Tracheophyta</taxon>
        <taxon>Spermatophyta</taxon>
        <taxon>Magnoliopsida</taxon>
        <taxon>eudicotyledons</taxon>
        <taxon>Gunneridae</taxon>
        <taxon>Pentapetalae</taxon>
        <taxon>rosids</taxon>
        <taxon>fabids</taxon>
        <taxon>Rosales</taxon>
        <taxon>Moraceae</taxon>
        <taxon>Moreae</taxon>
        <taxon>Morus</taxon>
    </lineage>
</organism>
<protein>
    <recommendedName>
        <fullName evidence="4">Alpha/beta hydrolase fold-3 domain-containing protein</fullName>
    </recommendedName>
</protein>
<evidence type="ECO:0000313" key="3">
    <source>
        <dbReference type="Proteomes" id="UP000030645"/>
    </source>
</evidence>
<evidence type="ECO:0000256" key="1">
    <source>
        <dbReference type="SAM" id="Coils"/>
    </source>
</evidence>
<dbReference type="InterPro" id="IPR029058">
    <property type="entry name" value="AB_hydrolase_fold"/>
</dbReference>
<dbReference type="eggNOG" id="KOG1515">
    <property type="taxonomic scope" value="Eukaryota"/>
</dbReference>
<keyword evidence="1" id="KW-0175">Coiled coil</keyword>
<dbReference type="Gene3D" id="3.40.50.1820">
    <property type="entry name" value="alpha/beta hydrolase"/>
    <property type="match status" value="1"/>
</dbReference>
<name>W9RAH1_9ROSA</name>
<gene>
    <name evidence="2" type="ORF">L484_013418</name>
</gene>
<proteinExistence type="predicted"/>
<dbReference type="Proteomes" id="UP000030645">
    <property type="component" value="Unassembled WGS sequence"/>
</dbReference>
<dbReference type="SUPFAM" id="SSF53474">
    <property type="entry name" value="alpha/beta-Hydrolases"/>
    <property type="match status" value="1"/>
</dbReference>
<keyword evidence="3" id="KW-1185">Reference proteome</keyword>
<accession>W9RAH1</accession>